<dbReference type="PANTHER" id="PTHR11487">
    <property type="entry name" value="THIOESTERASE"/>
    <property type="match status" value="1"/>
</dbReference>
<organism evidence="3 4">
    <name type="scientific">Kroppenstedtia pulmonis</name>
    <dbReference type="NCBI Taxonomy" id="1380685"/>
    <lineage>
        <taxon>Bacteria</taxon>
        <taxon>Bacillati</taxon>
        <taxon>Bacillota</taxon>
        <taxon>Bacilli</taxon>
        <taxon>Bacillales</taxon>
        <taxon>Thermoactinomycetaceae</taxon>
        <taxon>Kroppenstedtia</taxon>
    </lineage>
</organism>
<protein>
    <submittedName>
        <fullName evidence="3">Thioesterase</fullName>
    </submittedName>
</protein>
<evidence type="ECO:0000313" key="3">
    <source>
        <dbReference type="EMBL" id="QKG84603.1"/>
    </source>
</evidence>
<feature type="domain" description="Thioesterase" evidence="2">
    <location>
        <begin position="3"/>
        <end position="231"/>
    </location>
</feature>
<dbReference type="GO" id="GO:0008610">
    <property type="term" value="P:lipid biosynthetic process"/>
    <property type="evidence" value="ECO:0007669"/>
    <property type="project" value="TreeGrafter"/>
</dbReference>
<dbReference type="Pfam" id="PF00975">
    <property type="entry name" value="Thioesterase"/>
    <property type="match status" value="1"/>
</dbReference>
<dbReference type="Gene3D" id="3.40.50.1820">
    <property type="entry name" value="alpha/beta hydrolase"/>
    <property type="match status" value="1"/>
</dbReference>
<dbReference type="Proteomes" id="UP000503088">
    <property type="component" value="Chromosome"/>
</dbReference>
<proteinExistence type="inferred from homology"/>
<gene>
    <name evidence="3" type="ORF">GXN76_09005</name>
</gene>
<keyword evidence="4" id="KW-1185">Reference proteome</keyword>
<dbReference type="AlphaFoldDB" id="A0A7D3Y214"/>
<name>A0A7D3Y214_9BACL</name>
<comment type="similarity">
    <text evidence="1">Belongs to the thioesterase family.</text>
</comment>
<sequence>MIKLFCVPYAGGSAWAFTKWKTKLHPSIQLVPLELSGRGRRITEPLYEDMESIVDDIYPVIQQEIKSGGPFAIFGHSLGGLVVYELCHRMMETGDPMPVHVFVSGKGAPHRKKEREGLLHLLDDEPFMEEIFKLGGTPREVMENKELFQLVVPVLKSDYRIAEMYVHDSNKKDLPCDLSILYGTEDDIPEEHMSAWRELISGTGTLYPFPGDHFFIHDPETMEEVIDVINSTLKRVLLPHF</sequence>
<reference evidence="3 4" key="1">
    <citation type="submission" date="2020-01" db="EMBL/GenBank/DDBJ databases">
        <authorList>
            <person name="Gulvik C.A."/>
            <person name="Batra D.G."/>
        </authorList>
    </citation>
    <scope>NUCLEOTIDE SEQUENCE [LARGE SCALE GENOMIC DNA]</scope>
    <source>
        <strain evidence="3 4">W9323</strain>
    </source>
</reference>
<dbReference type="InterPro" id="IPR012223">
    <property type="entry name" value="TEII"/>
</dbReference>
<accession>A0A7D3Y214</accession>
<evidence type="ECO:0000313" key="4">
    <source>
        <dbReference type="Proteomes" id="UP000503088"/>
    </source>
</evidence>
<dbReference type="EMBL" id="CP048104">
    <property type="protein sequence ID" value="QKG84603.1"/>
    <property type="molecule type" value="Genomic_DNA"/>
</dbReference>
<dbReference type="PANTHER" id="PTHR11487:SF0">
    <property type="entry name" value="S-ACYL FATTY ACID SYNTHASE THIOESTERASE, MEDIUM CHAIN"/>
    <property type="match status" value="1"/>
</dbReference>
<evidence type="ECO:0000256" key="1">
    <source>
        <dbReference type="ARBA" id="ARBA00007169"/>
    </source>
</evidence>
<dbReference type="KEGG" id="kpul:GXN76_09005"/>
<dbReference type="InterPro" id="IPR029058">
    <property type="entry name" value="AB_hydrolase_fold"/>
</dbReference>
<evidence type="ECO:0000259" key="2">
    <source>
        <dbReference type="Pfam" id="PF00975"/>
    </source>
</evidence>
<dbReference type="InterPro" id="IPR001031">
    <property type="entry name" value="Thioesterase"/>
</dbReference>
<dbReference type="SUPFAM" id="SSF53474">
    <property type="entry name" value="alpha/beta-Hydrolases"/>
    <property type="match status" value="1"/>
</dbReference>
<dbReference type="RefSeq" id="WP_173222452.1">
    <property type="nucleotide sequence ID" value="NZ_CP048104.1"/>
</dbReference>